<sequence>MGQKVNPIGIRLGIVKDWQSRWFASRHYTDWVLEDIRIRDHIKSRFKGAGIPRIEIERKANTVIVTIHAARPGMIIGHRGRTIEQVRQDLHRLTGGREVHIHVREVERPELEAQLLAEQIVQQIERRVSHKRAMRQAAQRALNAGALGIKIIVAGRLGGAELARDEKLHIGRVPLSTLRADIDYGFDEAWTKWGRIGVHVWLYRGEVLEKGAQRVVLTQQRQPAQVVAVSSEAEEELEEGGE</sequence>
<keyword evidence="5 8" id="KW-0687">Ribonucleoprotein</keyword>
<dbReference type="EMBL" id="BEHT01000023">
    <property type="protein sequence ID" value="GBC99253.1"/>
    <property type="molecule type" value="Genomic_DNA"/>
</dbReference>
<dbReference type="InterPro" id="IPR036419">
    <property type="entry name" value="Ribosomal_S3_C_sf"/>
</dbReference>
<evidence type="ECO:0000256" key="3">
    <source>
        <dbReference type="ARBA" id="ARBA00022884"/>
    </source>
</evidence>
<dbReference type="Pfam" id="PF00189">
    <property type="entry name" value="Ribosomal_S3_C"/>
    <property type="match status" value="1"/>
</dbReference>
<dbReference type="CDD" id="cd02412">
    <property type="entry name" value="KH-II_30S_S3"/>
    <property type="match status" value="1"/>
</dbReference>
<dbReference type="InterPro" id="IPR015946">
    <property type="entry name" value="KH_dom-like_a/b"/>
</dbReference>
<comment type="caution">
    <text evidence="11">The sequence shown here is derived from an EMBL/GenBank/DDBJ whole genome shotgun (WGS) entry which is preliminary data.</text>
</comment>
<comment type="similarity">
    <text evidence="1 8 9">Belongs to the universal ribosomal protein uS3 family.</text>
</comment>
<evidence type="ECO:0000256" key="9">
    <source>
        <dbReference type="RuleBase" id="RU003624"/>
    </source>
</evidence>
<keyword evidence="4 8" id="KW-0689">Ribosomal protein</keyword>
<dbReference type="AlphaFoldDB" id="A0A2H5XDI9"/>
<dbReference type="InterPro" id="IPR057258">
    <property type="entry name" value="Ribosomal_uS3"/>
</dbReference>
<evidence type="ECO:0000259" key="10">
    <source>
        <dbReference type="PROSITE" id="PS50823"/>
    </source>
</evidence>
<dbReference type="GO" id="GO:0022627">
    <property type="term" value="C:cytosolic small ribosomal subunit"/>
    <property type="evidence" value="ECO:0007669"/>
    <property type="project" value="TreeGrafter"/>
</dbReference>
<protein>
    <recommendedName>
        <fullName evidence="7 8">Small ribosomal subunit protein uS3</fullName>
    </recommendedName>
</protein>
<dbReference type="GO" id="GO:0006412">
    <property type="term" value="P:translation"/>
    <property type="evidence" value="ECO:0007669"/>
    <property type="project" value="UniProtKB-UniRule"/>
</dbReference>
<evidence type="ECO:0000256" key="6">
    <source>
        <dbReference type="ARBA" id="ARBA00024998"/>
    </source>
</evidence>
<feature type="domain" description="KH type-2" evidence="10">
    <location>
        <begin position="38"/>
        <end position="107"/>
    </location>
</feature>
<dbReference type="GO" id="GO:0003729">
    <property type="term" value="F:mRNA binding"/>
    <property type="evidence" value="ECO:0007669"/>
    <property type="project" value="UniProtKB-UniRule"/>
</dbReference>
<dbReference type="SMART" id="SM00322">
    <property type="entry name" value="KH"/>
    <property type="match status" value="1"/>
</dbReference>
<reference evidence="12" key="1">
    <citation type="submission" date="2017-09" db="EMBL/GenBank/DDBJ databases">
        <title>Metaegenomics of thermophilic ammonia-oxidizing enrichment culture.</title>
        <authorList>
            <person name="Kato S."/>
            <person name="Suzuki K."/>
        </authorList>
    </citation>
    <scope>NUCLEOTIDE SEQUENCE [LARGE SCALE GENOMIC DNA]</scope>
</reference>
<dbReference type="Gene3D" id="3.30.300.20">
    <property type="match status" value="1"/>
</dbReference>
<accession>A0A2H5XDI9</accession>
<keyword evidence="2 8" id="KW-0699">rRNA-binding</keyword>
<dbReference type="PROSITE" id="PS00548">
    <property type="entry name" value="RIBOSOMAL_S3"/>
    <property type="match status" value="1"/>
</dbReference>
<dbReference type="PANTHER" id="PTHR11760">
    <property type="entry name" value="30S/40S RIBOSOMAL PROTEIN S3"/>
    <property type="match status" value="1"/>
</dbReference>
<dbReference type="GO" id="GO:0003735">
    <property type="term" value="F:structural constituent of ribosome"/>
    <property type="evidence" value="ECO:0007669"/>
    <property type="project" value="InterPro"/>
</dbReference>
<dbReference type="SUPFAM" id="SSF54814">
    <property type="entry name" value="Prokaryotic type KH domain (KH-domain type II)"/>
    <property type="match status" value="1"/>
</dbReference>
<dbReference type="InterPro" id="IPR004087">
    <property type="entry name" value="KH_dom"/>
</dbReference>
<evidence type="ECO:0000256" key="1">
    <source>
        <dbReference type="ARBA" id="ARBA00010761"/>
    </source>
</evidence>
<evidence type="ECO:0000256" key="4">
    <source>
        <dbReference type="ARBA" id="ARBA00022980"/>
    </source>
</evidence>
<dbReference type="FunFam" id="3.30.300.20:FF:000001">
    <property type="entry name" value="30S ribosomal protein S3"/>
    <property type="match status" value="1"/>
</dbReference>
<dbReference type="PANTHER" id="PTHR11760:SF19">
    <property type="entry name" value="SMALL RIBOSOMAL SUBUNIT PROTEIN US3C"/>
    <property type="match status" value="1"/>
</dbReference>
<evidence type="ECO:0000256" key="2">
    <source>
        <dbReference type="ARBA" id="ARBA00022730"/>
    </source>
</evidence>
<dbReference type="InterPro" id="IPR001351">
    <property type="entry name" value="Ribosomal_uS3_C"/>
</dbReference>
<dbReference type="Pfam" id="PF07650">
    <property type="entry name" value="KH_2"/>
    <property type="match status" value="1"/>
</dbReference>
<organism evidence="11 12">
    <name type="scientific">Candidatus Fervidibacter japonicus</name>
    <dbReference type="NCBI Taxonomy" id="2035412"/>
    <lineage>
        <taxon>Bacteria</taxon>
        <taxon>Candidatus Fervidibacterota</taxon>
        <taxon>Candidatus Fervidibacter</taxon>
    </lineage>
</organism>
<dbReference type="InterPro" id="IPR005704">
    <property type="entry name" value="Ribosomal_uS3_bac-typ"/>
</dbReference>
<dbReference type="Proteomes" id="UP000236173">
    <property type="component" value="Unassembled WGS sequence"/>
</dbReference>
<keyword evidence="3 8" id="KW-0694">RNA-binding</keyword>
<dbReference type="InterPro" id="IPR004044">
    <property type="entry name" value="KH_dom_type_2"/>
</dbReference>
<dbReference type="Gene3D" id="3.30.1140.32">
    <property type="entry name" value="Ribosomal protein S3, C-terminal domain"/>
    <property type="match status" value="1"/>
</dbReference>
<dbReference type="GO" id="GO:0019843">
    <property type="term" value="F:rRNA binding"/>
    <property type="evidence" value="ECO:0007669"/>
    <property type="project" value="UniProtKB-UniRule"/>
</dbReference>
<dbReference type="PROSITE" id="PS50823">
    <property type="entry name" value="KH_TYPE_2"/>
    <property type="match status" value="1"/>
</dbReference>
<dbReference type="InterPro" id="IPR009019">
    <property type="entry name" value="KH_sf_prok-type"/>
</dbReference>
<evidence type="ECO:0000313" key="11">
    <source>
        <dbReference type="EMBL" id="GBC99253.1"/>
    </source>
</evidence>
<gene>
    <name evidence="8 11" type="primary">rpsC</name>
    <name evidence="11" type="ORF">HRbin17_01775</name>
</gene>
<name>A0A2H5XDI9_9BACT</name>
<dbReference type="InterPro" id="IPR018280">
    <property type="entry name" value="Ribosomal_uS3_CS"/>
</dbReference>
<evidence type="ECO:0000313" key="12">
    <source>
        <dbReference type="Proteomes" id="UP000236173"/>
    </source>
</evidence>
<evidence type="ECO:0000256" key="8">
    <source>
        <dbReference type="HAMAP-Rule" id="MF_01309"/>
    </source>
</evidence>
<proteinExistence type="inferred from homology"/>
<comment type="subunit">
    <text evidence="8">Part of the 30S ribosomal subunit. Forms a tight complex with proteins S10 and S14.</text>
</comment>
<dbReference type="NCBIfam" id="TIGR01009">
    <property type="entry name" value="rpsC_bact"/>
    <property type="match status" value="1"/>
</dbReference>
<dbReference type="SUPFAM" id="SSF54821">
    <property type="entry name" value="Ribosomal protein S3 C-terminal domain"/>
    <property type="match status" value="1"/>
</dbReference>
<evidence type="ECO:0000256" key="7">
    <source>
        <dbReference type="ARBA" id="ARBA00035257"/>
    </source>
</evidence>
<comment type="function">
    <text evidence="6 8">Binds the lower part of the 30S subunit head. Binds mRNA in the 70S ribosome, positioning it for translation.</text>
</comment>
<dbReference type="HAMAP" id="MF_01309_B">
    <property type="entry name" value="Ribosomal_uS3_B"/>
    <property type="match status" value="1"/>
</dbReference>
<evidence type="ECO:0000256" key="5">
    <source>
        <dbReference type="ARBA" id="ARBA00023274"/>
    </source>
</evidence>